<reference evidence="1" key="1">
    <citation type="journal article" date="2023" name="IScience">
        <title>Live-bearing cockroach genome reveals convergent evolutionary mechanisms linked to viviparity in insects and beyond.</title>
        <authorList>
            <person name="Fouks B."/>
            <person name="Harrison M.C."/>
            <person name="Mikhailova A.A."/>
            <person name="Marchal E."/>
            <person name="English S."/>
            <person name="Carruthers M."/>
            <person name="Jennings E.C."/>
            <person name="Chiamaka E.L."/>
            <person name="Frigard R.A."/>
            <person name="Pippel M."/>
            <person name="Attardo G.M."/>
            <person name="Benoit J.B."/>
            <person name="Bornberg-Bauer E."/>
            <person name="Tobe S.S."/>
        </authorList>
    </citation>
    <scope>NUCLEOTIDE SEQUENCE</scope>
    <source>
        <strain evidence="1">Stay&amp;Tobe</strain>
    </source>
</reference>
<evidence type="ECO:0000313" key="2">
    <source>
        <dbReference type="Proteomes" id="UP001233999"/>
    </source>
</evidence>
<name>A0AAD8E5P7_DIPPU</name>
<dbReference type="Proteomes" id="UP001233999">
    <property type="component" value="Unassembled WGS sequence"/>
</dbReference>
<gene>
    <name evidence="1" type="ORF">L9F63_005515</name>
</gene>
<protein>
    <submittedName>
        <fullName evidence="1">Uncharacterized protein</fullName>
    </submittedName>
</protein>
<dbReference type="AlphaFoldDB" id="A0AAD8E5P7"/>
<feature type="non-terminal residue" evidence="1">
    <location>
        <position position="1"/>
    </location>
</feature>
<keyword evidence="2" id="KW-1185">Reference proteome</keyword>
<organism evidence="1 2">
    <name type="scientific">Diploptera punctata</name>
    <name type="common">Pacific beetle cockroach</name>
    <dbReference type="NCBI Taxonomy" id="6984"/>
    <lineage>
        <taxon>Eukaryota</taxon>
        <taxon>Metazoa</taxon>
        <taxon>Ecdysozoa</taxon>
        <taxon>Arthropoda</taxon>
        <taxon>Hexapoda</taxon>
        <taxon>Insecta</taxon>
        <taxon>Pterygota</taxon>
        <taxon>Neoptera</taxon>
        <taxon>Polyneoptera</taxon>
        <taxon>Dictyoptera</taxon>
        <taxon>Blattodea</taxon>
        <taxon>Blaberoidea</taxon>
        <taxon>Blaberidae</taxon>
        <taxon>Diplopterinae</taxon>
        <taxon>Diploptera</taxon>
    </lineage>
</organism>
<accession>A0AAD8E5P7</accession>
<evidence type="ECO:0000313" key="1">
    <source>
        <dbReference type="EMBL" id="KAJ9578245.1"/>
    </source>
</evidence>
<proteinExistence type="predicted"/>
<dbReference type="EMBL" id="JASPKZ010008896">
    <property type="protein sequence ID" value="KAJ9578245.1"/>
    <property type="molecule type" value="Genomic_DNA"/>
</dbReference>
<reference evidence="1" key="2">
    <citation type="submission" date="2023-05" db="EMBL/GenBank/DDBJ databases">
        <authorList>
            <person name="Fouks B."/>
        </authorList>
    </citation>
    <scope>NUCLEOTIDE SEQUENCE</scope>
    <source>
        <strain evidence="1">Stay&amp;Tobe</strain>
        <tissue evidence="1">Testes</tissue>
    </source>
</reference>
<sequence length="167" mass="18624">EQSNEDAEEAKEQKGSKCKRALDDGLLFLADQRTESDSIGFNLTAIFGNQVNKRGTQRALTFRFVAISFTVIRLSSLMSASTLSLLRSVEAEQNRMGECQQQIFNKDFNDSTLSKRNIDVRHIGNTVCGHVIEAMTPQRDNVVKIPLSHCGVKFDKSTIFGYSCIAK</sequence>
<comment type="caution">
    <text evidence="1">The sequence shown here is derived from an EMBL/GenBank/DDBJ whole genome shotgun (WGS) entry which is preliminary data.</text>
</comment>
<feature type="non-terminal residue" evidence="1">
    <location>
        <position position="167"/>
    </location>
</feature>